<evidence type="ECO:0000259" key="2">
    <source>
        <dbReference type="PROSITE" id="PS50048"/>
    </source>
</evidence>
<dbReference type="SUPFAM" id="SSF57701">
    <property type="entry name" value="Zn2/Cys6 DNA-binding domain"/>
    <property type="match status" value="1"/>
</dbReference>
<gene>
    <name evidence="3" type="ORF">POJ06DRAFT_215448</name>
</gene>
<evidence type="ECO:0000313" key="4">
    <source>
        <dbReference type="Proteomes" id="UP001217417"/>
    </source>
</evidence>
<dbReference type="InterPro" id="IPR036864">
    <property type="entry name" value="Zn2-C6_fun-type_DNA-bd_sf"/>
</dbReference>
<feature type="compositionally biased region" description="Low complexity" evidence="1">
    <location>
        <begin position="144"/>
        <end position="153"/>
    </location>
</feature>
<dbReference type="InterPro" id="IPR052783">
    <property type="entry name" value="Metabolic/Drug-Res_Regulator"/>
</dbReference>
<dbReference type="PANTHER" id="PTHR47655">
    <property type="entry name" value="QUINIC ACID UTILIZATION ACTIVATOR"/>
    <property type="match status" value="1"/>
</dbReference>
<dbReference type="Proteomes" id="UP001217417">
    <property type="component" value="Unassembled WGS sequence"/>
</dbReference>
<dbReference type="EMBL" id="JARPMG010000011">
    <property type="protein sequence ID" value="KAJ8097653.1"/>
    <property type="molecule type" value="Genomic_DNA"/>
</dbReference>
<accession>A0AAD7QM82</accession>
<dbReference type="CDD" id="cd00067">
    <property type="entry name" value="GAL4"/>
    <property type="match status" value="1"/>
</dbReference>
<feature type="domain" description="Zn(2)-C6 fungal-type" evidence="2">
    <location>
        <begin position="37"/>
        <end position="66"/>
    </location>
</feature>
<dbReference type="Gene3D" id="4.10.240.10">
    <property type="entry name" value="Zn(2)-C6 fungal-type DNA-binding domain"/>
    <property type="match status" value="1"/>
</dbReference>
<evidence type="ECO:0000256" key="1">
    <source>
        <dbReference type="SAM" id="MobiDB-lite"/>
    </source>
</evidence>
<evidence type="ECO:0000313" key="3">
    <source>
        <dbReference type="EMBL" id="KAJ8097653.1"/>
    </source>
</evidence>
<dbReference type="GO" id="GO:0008270">
    <property type="term" value="F:zinc ion binding"/>
    <property type="evidence" value="ECO:0007669"/>
    <property type="project" value="InterPro"/>
</dbReference>
<dbReference type="RefSeq" id="XP_056041103.1">
    <property type="nucleotide sequence ID" value="XM_056185519.1"/>
</dbReference>
<organism evidence="3 4">
    <name type="scientific">Lipomyces tetrasporus</name>
    <dbReference type="NCBI Taxonomy" id="54092"/>
    <lineage>
        <taxon>Eukaryota</taxon>
        <taxon>Fungi</taxon>
        <taxon>Dikarya</taxon>
        <taxon>Ascomycota</taxon>
        <taxon>Saccharomycotina</taxon>
        <taxon>Lipomycetes</taxon>
        <taxon>Lipomycetales</taxon>
        <taxon>Lipomycetaceae</taxon>
        <taxon>Lipomyces</taxon>
    </lineage>
</organism>
<dbReference type="PROSITE" id="PS00463">
    <property type="entry name" value="ZN2_CY6_FUNGAL_1"/>
    <property type="match status" value="1"/>
</dbReference>
<keyword evidence="4" id="KW-1185">Reference proteome</keyword>
<feature type="compositionally biased region" description="Acidic residues" evidence="1">
    <location>
        <begin position="155"/>
        <end position="166"/>
    </location>
</feature>
<dbReference type="SMART" id="SM00066">
    <property type="entry name" value="GAL4"/>
    <property type="match status" value="1"/>
</dbReference>
<dbReference type="PROSITE" id="PS50048">
    <property type="entry name" value="ZN2_CY6_FUNGAL_2"/>
    <property type="match status" value="1"/>
</dbReference>
<dbReference type="GO" id="GO:0000981">
    <property type="term" value="F:DNA-binding transcription factor activity, RNA polymerase II-specific"/>
    <property type="evidence" value="ECO:0007669"/>
    <property type="project" value="InterPro"/>
</dbReference>
<reference evidence="3" key="1">
    <citation type="submission" date="2023-03" db="EMBL/GenBank/DDBJ databases">
        <title>Near-Complete genome sequence of Lipomyces tetrasporous NRRL Y-64009, an oleaginous yeast capable of growing on lignocellulosic hydrolysates.</title>
        <authorList>
            <consortium name="Lawrence Berkeley National Laboratory"/>
            <person name="Jagtap S.S."/>
            <person name="Liu J.-J."/>
            <person name="Walukiewicz H.E."/>
            <person name="Pangilinan J."/>
            <person name="Lipzen A."/>
            <person name="Ahrendt S."/>
            <person name="Koriabine M."/>
            <person name="Cobaugh K."/>
            <person name="Salamov A."/>
            <person name="Yoshinaga Y."/>
            <person name="Ng V."/>
            <person name="Daum C."/>
            <person name="Grigoriev I.V."/>
            <person name="Slininger P.J."/>
            <person name="Dien B.S."/>
            <person name="Jin Y.-S."/>
            <person name="Rao C.V."/>
        </authorList>
    </citation>
    <scope>NUCLEOTIDE SEQUENCE</scope>
    <source>
        <strain evidence="3">NRRL Y-64009</strain>
    </source>
</reference>
<sequence>MRSYPLHHGTGSIASAIQYPSHLAEIGTRKRERVGRACDACRIKKSKCDGNKPCSRCIADHKVCIFTSRKCSTDKLYPGNYVELLHNRIEVLQLGLELLVQRINRGDAISCLLDDKGKININMVLDKLSVSRIGTDHFSVMERSSPSSSMASSGDGDDVDENEYVEPTEWGTGQASERRRDPEDELVHDSGLHHIPLETEKYGFDHTPHMTASGFDSPNPYPMSAYSPFSSYYDVSDTMSVASSPAISSSLCPSPSLEFLHLRYLSLSPTPYSQDLLPPQHTFDFLQQL</sequence>
<feature type="compositionally biased region" description="Basic and acidic residues" evidence="1">
    <location>
        <begin position="176"/>
        <end position="192"/>
    </location>
</feature>
<feature type="region of interest" description="Disordered" evidence="1">
    <location>
        <begin position="141"/>
        <end position="192"/>
    </location>
</feature>
<dbReference type="InterPro" id="IPR001138">
    <property type="entry name" value="Zn2Cys6_DnaBD"/>
</dbReference>
<proteinExistence type="predicted"/>
<name>A0AAD7QM82_9ASCO</name>
<protein>
    <recommendedName>
        <fullName evidence="2">Zn(2)-C6 fungal-type domain-containing protein</fullName>
    </recommendedName>
</protein>
<comment type="caution">
    <text evidence="3">The sequence shown here is derived from an EMBL/GenBank/DDBJ whole genome shotgun (WGS) entry which is preliminary data.</text>
</comment>
<dbReference type="Pfam" id="PF00172">
    <property type="entry name" value="Zn_clus"/>
    <property type="match status" value="1"/>
</dbReference>
<dbReference type="GeneID" id="80880685"/>
<dbReference type="PANTHER" id="PTHR47655:SF3">
    <property type="entry name" value="ZN(II)2CYS6 TRANSCRIPTION FACTOR (EUROFUNG)"/>
    <property type="match status" value="1"/>
</dbReference>
<dbReference type="AlphaFoldDB" id="A0AAD7QM82"/>